<evidence type="ECO:0000256" key="7">
    <source>
        <dbReference type="SAM" id="MobiDB-lite"/>
    </source>
</evidence>
<dbReference type="GO" id="GO:0009908">
    <property type="term" value="P:flower development"/>
    <property type="evidence" value="ECO:0007669"/>
    <property type="project" value="UniProtKB-KW"/>
</dbReference>
<evidence type="ECO:0000313" key="8">
    <source>
        <dbReference type="EMBL" id="RID59661.1"/>
    </source>
</evidence>
<evidence type="ECO:0000256" key="5">
    <source>
        <dbReference type="RuleBase" id="RU364012"/>
    </source>
</evidence>
<proteinExistence type="inferred from homology"/>
<keyword evidence="2 5" id="KW-0217">Developmental protein</keyword>
<dbReference type="PANTHER" id="PTHR31791:SF60">
    <property type="entry name" value="FRIGIDA-LIKE PROTEIN 5"/>
    <property type="match status" value="1"/>
</dbReference>
<organism evidence="8 9">
    <name type="scientific">Brassica campestris</name>
    <name type="common">Field mustard</name>
    <dbReference type="NCBI Taxonomy" id="3711"/>
    <lineage>
        <taxon>Eukaryota</taxon>
        <taxon>Viridiplantae</taxon>
        <taxon>Streptophyta</taxon>
        <taxon>Embryophyta</taxon>
        <taxon>Tracheophyta</taxon>
        <taxon>Spermatophyta</taxon>
        <taxon>Magnoliopsida</taxon>
        <taxon>eudicotyledons</taxon>
        <taxon>Gunneridae</taxon>
        <taxon>Pentapetalae</taxon>
        <taxon>rosids</taxon>
        <taxon>malvids</taxon>
        <taxon>Brassicales</taxon>
        <taxon>Brassicaceae</taxon>
        <taxon>Brassiceae</taxon>
        <taxon>Brassica</taxon>
    </lineage>
</organism>
<dbReference type="InterPro" id="IPR012474">
    <property type="entry name" value="Frigida"/>
</dbReference>
<name>A0A397Z2J0_BRACM</name>
<dbReference type="AlphaFoldDB" id="A0A397Z2J0"/>
<gene>
    <name evidence="8" type="ORF">BRARA_F02877</name>
</gene>
<feature type="coiled-coil region" evidence="6">
    <location>
        <begin position="54"/>
        <end position="126"/>
    </location>
</feature>
<evidence type="ECO:0000256" key="3">
    <source>
        <dbReference type="ARBA" id="ARBA00022782"/>
    </source>
</evidence>
<evidence type="ECO:0000256" key="1">
    <source>
        <dbReference type="ARBA" id="ARBA00008956"/>
    </source>
</evidence>
<feature type="region of interest" description="Disordered" evidence="7">
    <location>
        <begin position="772"/>
        <end position="871"/>
    </location>
</feature>
<feature type="compositionally biased region" description="Polar residues" evidence="7">
    <location>
        <begin position="833"/>
        <end position="855"/>
    </location>
</feature>
<evidence type="ECO:0000256" key="2">
    <source>
        <dbReference type="ARBA" id="ARBA00022473"/>
    </source>
</evidence>
<dbReference type="Pfam" id="PF07899">
    <property type="entry name" value="Frigida"/>
    <property type="match status" value="2"/>
</dbReference>
<protein>
    <recommendedName>
        <fullName evidence="5">FRIGIDA-like protein</fullName>
    </recommendedName>
</protein>
<keyword evidence="3 5" id="KW-0221">Differentiation</keyword>
<feature type="compositionally biased region" description="Polar residues" evidence="7">
    <location>
        <begin position="780"/>
        <end position="821"/>
    </location>
</feature>
<dbReference type="EMBL" id="CM010633">
    <property type="protein sequence ID" value="RID59661.1"/>
    <property type="molecule type" value="Genomic_DNA"/>
</dbReference>
<reference evidence="8 9" key="1">
    <citation type="submission" date="2018-06" db="EMBL/GenBank/DDBJ databases">
        <title>WGS assembly of Brassica rapa FPsc.</title>
        <authorList>
            <person name="Bowman J."/>
            <person name="Kohchi T."/>
            <person name="Yamato K."/>
            <person name="Jenkins J."/>
            <person name="Shu S."/>
            <person name="Ishizaki K."/>
            <person name="Yamaoka S."/>
            <person name="Nishihama R."/>
            <person name="Nakamura Y."/>
            <person name="Berger F."/>
            <person name="Adam C."/>
            <person name="Aki S."/>
            <person name="Althoff F."/>
            <person name="Araki T."/>
            <person name="Arteaga-Vazquez M."/>
            <person name="Balasubrmanian S."/>
            <person name="Bauer D."/>
            <person name="Boehm C."/>
            <person name="Briginshaw L."/>
            <person name="Caballero-Perez J."/>
            <person name="Catarino B."/>
            <person name="Chen F."/>
            <person name="Chiyoda S."/>
            <person name="Chovatia M."/>
            <person name="Davies K."/>
            <person name="Delmans M."/>
            <person name="Demura T."/>
            <person name="Dierschke T."/>
            <person name="Dolan L."/>
            <person name="Dorantes-Acosta A."/>
            <person name="Eklund D."/>
            <person name="Florent S."/>
            <person name="Flores-Sandoval E."/>
            <person name="Fujiyama A."/>
            <person name="Fukuzawa H."/>
            <person name="Galik B."/>
            <person name="Grimanelli D."/>
            <person name="Grimwood J."/>
            <person name="Grossniklaus U."/>
            <person name="Hamada T."/>
            <person name="Haseloff J."/>
            <person name="Hetherington A."/>
            <person name="Higo A."/>
            <person name="Hirakawa Y."/>
            <person name="Hundley H."/>
            <person name="Ikeda Y."/>
            <person name="Inoue K."/>
            <person name="Inoue S."/>
            <person name="Ishida S."/>
            <person name="Jia Q."/>
            <person name="Kakita M."/>
            <person name="Kanazawa T."/>
            <person name="Kawai Y."/>
            <person name="Kawashima T."/>
            <person name="Kennedy M."/>
            <person name="Kinose K."/>
            <person name="Kinoshita T."/>
            <person name="Kohara Y."/>
            <person name="Koide E."/>
            <person name="Komatsu K."/>
            <person name="Kopischke S."/>
            <person name="Kubo M."/>
            <person name="Kyozuka J."/>
            <person name="Lagercrantz U."/>
            <person name="Lin S."/>
            <person name="Lindquist E."/>
            <person name="Lipzen A."/>
            <person name="Lu C."/>
            <person name="Luna E."/>
            <person name="Martienssen R."/>
            <person name="Minamino N."/>
            <person name="Mizutani M."/>
            <person name="Mizutani M."/>
            <person name="Mochizuki N."/>
            <person name="Monte I."/>
            <person name="Mosher R."/>
            <person name="Nagasaki H."/>
            <person name="Nakagami H."/>
            <person name="Naramoto S."/>
            <person name="Nishitani K."/>
            <person name="Ohtani M."/>
            <person name="Okamoto T."/>
            <person name="Okumura M."/>
            <person name="Phillips J."/>
            <person name="Pollak B."/>
            <person name="Reinders A."/>
            <person name="Roevekamp M."/>
            <person name="Sano R."/>
            <person name="Sawa S."/>
            <person name="Schmid M."/>
            <person name="Shirakawa M."/>
            <person name="Solano R."/>
            <person name="Spunde A."/>
            <person name="Suetsugu N."/>
            <person name="Sugano S."/>
            <person name="Sugiyama A."/>
            <person name="Sun R."/>
            <person name="Suzuki Y."/>
            <person name="Takenaka M."/>
            <person name="Takezawa D."/>
            <person name="Tomogane H."/>
            <person name="Tsuzuki M."/>
            <person name="Ueda T."/>
            <person name="Umeda M."/>
            <person name="Ward J."/>
            <person name="Watanabe Y."/>
            <person name="Yazaki K."/>
            <person name="Yokoyama R."/>
            <person name="Yoshitake Y."/>
            <person name="Yotsui I."/>
            <person name="Zachgo S."/>
            <person name="Schmutz J."/>
        </authorList>
    </citation>
    <scope>NUCLEOTIDE SEQUENCE [LARGE SCALE GENOMIC DNA]</scope>
    <source>
        <strain evidence="9">cv. B-3</strain>
    </source>
</reference>
<accession>A0A397Z2J0</accession>
<keyword evidence="6" id="KW-0175">Coiled coil</keyword>
<evidence type="ECO:0000313" key="9">
    <source>
        <dbReference type="Proteomes" id="UP000264353"/>
    </source>
</evidence>
<dbReference type="Proteomes" id="UP000264353">
    <property type="component" value="Chromosome A6"/>
</dbReference>
<keyword evidence="4 5" id="KW-0287">Flowering</keyword>
<evidence type="ECO:0000256" key="4">
    <source>
        <dbReference type="ARBA" id="ARBA00023089"/>
    </source>
</evidence>
<evidence type="ECO:0000256" key="6">
    <source>
        <dbReference type="SAM" id="Coils"/>
    </source>
</evidence>
<sequence length="871" mass="96656">MGSLIEKAMSELRLVDLSKRNFKQTLDSLQENAHSLILLSIQWKEIESLCDSSKALLEERAKELEAMDASLKVRALELEAKASDLEKKEEALGLEEVEKRKEDDKVKELEEKAKELEFKVRELQQKQRGGVTTVGSEFEPLVSLLAKNIGTNVSMPTNSSTFRLSGDDLVKRNQGLARTIPCLDPAKLVLDAVEGCFKEDFGGGGGDRRGSVVDSCILLLEKLMEMKVCVTREVKQEATQLGIDWINKAIITGPKNDSLVLGCLVFLAAYGLDFVTTPEVLLHLSESFLLYEQAPRLFRRLGLEDNVSDVVETLKMKDEYVATLRFICEFRLSKLCPGWRPRTVLHEFLQSLTRVSRVTDETGNFLEVEKAKREKRKADAAMAIDCIREKKAESLFNANALKELSLLAKKDSAPRATEPVRESCGNGQNKANAVEKSNAVSVIPDEQKNETKRQRLTEPITPCQNSTVNQLKVVPPSSGEKAVELVVNHPQPDAKATNPLSTETELNILSCSTNADTLRKLLEKQPPVESDISNAIKCSPNPAKLVLETSMALCPKTPEGGYEFKLLVTSDRCLLLLDQLKKLPLQIEHPVKDEAKKLAVHWKDEISKSKTDELEAVCFLKFVGIFGIVSEFKANDLLALLDSSYWQTVSPDLCQFLGLDSAIPGFIQNLIKTGYRLKAVDYIYSLGMVHRFQPVSAIINDSMRITKESAEKSYRDANNEPAPQTVQVAAVERQIKTLRAAIKCISCHKLESEFQLGDLEAQIKSLLKRRRNLLNGPGSGSNPNSTVKQSQPNSAGVGSVTGNTPSEPAASSSVTKPGSTSNEKRGQKRSFSENKQSSGRVTSTPRNNFQGNEGQSYRVDHHLSQRFHRNF</sequence>
<comment type="similarity">
    <text evidence="1 5">Belongs to the Frigida family.</text>
</comment>
<dbReference type="GO" id="GO:0030154">
    <property type="term" value="P:cell differentiation"/>
    <property type="evidence" value="ECO:0007669"/>
    <property type="project" value="UniProtKB-KW"/>
</dbReference>
<dbReference type="PANTHER" id="PTHR31791">
    <property type="entry name" value="FRIGIDA-LIKE PROTEIN 3-RELATED"/>
    <property type="match status" value="1"/>
</dbReference>